<feature type="region of interest" description="Disordered" evidence="1">
    <location>
        <begin position="127"/>
        <end position="149"/>
    </location>
</feature>
<organism evidence="2 3">
    <name type="scientific">Pelagomonas calceolata</name>
    <dbReference type="NCBI Taxonomy" id="35677"/>
    <lineage>
        <taxon>Eukaryota</taxon>
        <taxon>Sar</taxon>
        <taxon>Stramenopiles</taxon>
        <taxon>Ochrophyta</taxon>
        <taxon>Pelagophyceae</taxon>
        <taxon>Pelagomonadales</taxon>
        <taxon>Pelagomonadaceae</taxon>
        <taxon>Pelagomonas</taxon>
    </lineage>
</organism>
<protein>
    <submittedName>
        <fullName evidence="2">Uncharacterized protein</fullName>
    </submittedName>
</protein>
<name>A0A8J2WZV0_9STRA</name>
<proteinExistence type="predicted"/>
<dbReference type="AlphaFoldDB" id="A0A8J2WZV0"/>
<gene>
    <name evidence="2" type="ORF">PECAL_4P15460</name>
</gene>
<dbReference type="EMBL" id="CAKKNE010000004">
    <property type="protein sequence ID" value="CAH0374274.1"/>
    <property type="molecule type" value="Genomic_DNA"/>
</dbReference>
<reference evidence="2" key="1">
    <citation type="submission" date="2021-11" db="EMBL/GenBank/DDBJ databases">
        <authorList>
            <consortium name="Genoscope - CEA"/>
            <person name="William W."/>
        </authorList>
    </citation>
    <scope>NUCLEOTIDE SEQUENCE</scope>
</reference>
<accession>A0A8J2WZV0</accession>
<feature type="compositionally biased region" description="Low complexity" evidence="1">
    <location>
        <begin position="130"/>
        <end position="143"/>
    </location>
</feature>
<dbReference type="Proteomes" id="UP000789595">
    <property type="component" value="Unassembled WGS sequence"/>
</dbReference>
<evidence type="ECO:0000313" key="3">
    <source>
        <dbReference type="Proteomes" id="UP000789595"/>
    </source>
</evidence>
<sequence length="149" mass="16177">RRRHAGQPNAKSSTSTRPIAAREAPVGRLASLDTHPKGHASEMKPSSALIIGGAYLSYTIASWSPERREAVVQMIRDGVSGAVNAFLEDPVGCLRRFWDEKKRSPMLLLALASKLMADNLRRKRLKREAAAAPAATAAKPAAPGRKKRK</sequence>
<feature type="region of interest" description="Disordered" evidence="1">
    <location>
        <begin position="1"/>
        <end position="25"/>
    </location>
</feature>
<evidence type="ECO:0000256" key="1">
    <source>
        <dbReference type="SAM" id="MobiDB-lite"/>
    </source>
</evidence>
<comment type="caution">
    <text evidence="2">The sequence shown here is derived from an EMBL/GenBank/DDBJ whole genome shotgun (WGS) entry which is preliminary data.</text>
</comment>
<evidence type="ECO:0000313" key="2">
    <source>
        <dbReference type="EMBL" id="CAH0374274.1"/>
    </source>
</evidence>
<keyword evidence="3" id="KW-1185">Reference proteome</keyword>
<feature type="non-terminal residue" evidence="2">
    <location>
        <position position="1"/>
    </location>
</feature>